<dbReference type="EMBL" id="NGKW01000057">
    <property type="protein sequence ID" value="OTN79387.1"/>
    <property type="molecule type" value="Genomic_DNA"/>
</dbReference>
<accession>A0A242AEB8</accession>
<sequence length="20" mass="2440">MIRAYIEYIKKSFNYTADVN</sequence>
<dbReference type="AlphaFoldDB" id="A0A242AEB8"/>
<gene>
    <name evidence="1" type="ORF">A5810_003245</name>
</gene>
<evidence type="ECO:0000313" key="1">
    <source>
        <dbReference type="EMBL" id="OTN79387.1"/>
    </source>
</evidence>
<reference evidence="1 2" key="1">
    <citation type="submission" date="2017-05" db="EMBL/GenBank/DDBJ databases">
        <title>The Genome Sequence of Enterococcus faecium 7H8_DIV0219.</title>
        <authorList>
            <consortium name="The Broad Institute Genomics Platform"/>
            <consortium name="The Broad Institute Genomic Center for Infectious Diseases"/>
            <person name="Earl A."/>
            <person name="Manson A."/>
            <person name="Schwartman J."/>
            <person name="Gilmore M."/>
            <person name="Abouelleil A."/>
            <person name="Cao P."/>
            <person name="Chapman S."/>
            <person name="Cusick C."/>
            <person name="Shea T."/>
            <person name="Young S."/>
            <person name="Neafsey D."/>
            <person name="Nusbaum C."/>
            <person name="Birren B."/>
        </authorList>
    </citation>
    <scope>NUCLEOTIDE SEQUENCE [LARGE SCALE GENOMIC DNA]</scope>
    <source>
        <strain evidence="1 2">7H8_DIV0219</strain>
    </source>
</reference>
<organism evidence="1 2">
    <name type="scientific">Enterococcus faecium</name>
    <name type="common">Streptococcus faecium</name>
    <dbReference type="NCBI Taxonomy" id="1352"/>
    <lineage>
        <taxon>Bacteria</taxon>
        <taxon>Bacillati</taxon>
        <taxon>Bacillota</taxon>
        <taxon>Bacilli</taxon>
        <taxon>Lactobacillales</taxon>
        <taxon>Enterococcaceae</taxon>
        <taxon>Enterococcus</taxon>
    </lineage>
</organism>
<name>A0A242AEB8_ENTFC</name>
<comment type="caution">
    <text evidence="1">The sequence shown here is derived from an EMBL/GenBank/DDBJ whole genome shotgun (WGS) entry which is preliminary data.</text>
</comment>
<evidence type="ECO:0000313" key="2">
    <source>
        <dbReference type="Proteomes" id="UP000194885"/>
    </source>
</evidence>
<proteinExistence type="predicted"/>
<dbReference type="Proteomes" id="UP000194885">
    <property type="component" value="Unassembled WGS sequence"/>
</dbReference>
<feature type="non-terminal residue" evidence="1">
    <location>
        <position position="20"/>
    </location>
</feature>
<protein>
    <submittedName>
        <fullName evidence="1">Uncharacterized protein</fullName>
    </submittedName>
</protein>